<feature type="domain" description="Peptidase M56" evidence="3">
    <location>
        <begin position="6"/>
        <end position="333"/>
    </location>
</feature>
<feature type="region of interest" description="Disordered" evidence="1">
    <location>
        <begin position="809"/>
        <end position="835"/>
    </location>
</feature>
<gene>
    <name evidence="4" type="ORF">HMPREF3293_02768</name>
</gene>
<keyword evidence="5" id="KW-1185">Reference proteome</keyword>
<feature type="transmembrane region" description="Helical" evidence="2">
    <location>
        <begin position="6"/>
        <end position="24"/>
    </location>
</feature>
<dbReference type="AlphaFoldDB" id="A0A136Q1X4"/>
<feature type="transmembrane region" description="Helical" evidence="2">
    <location>
        <begin position="36"/>
        <end position="54"/>
    </location>
</feature>
<keyword evidence="2" id="KW-0812">Transmembrane</keyword>
<evidence type="ECO:0000313" key="5">
    <source>
        <dbReference type="Proteomes" id="UP000070366"/>
    </source>
</evidence>
<protein>
    <submittedName>
        <fullName evidence="4">Peptidase, M56 family</fullName>
    </submittedName>
</protein>
<dbReference type="InterPro" id="IPR008756">
    <property type="entry name" value="Peptidase_M56"/>
</dbReference>
<dbReference type="EMBL" id="LSZW01000064">
    <property type="protein sequence ID" value="KXK64688.1"/>
    <property type="molecule type" value="Genomic_DNA"/>
</dbReference>
<feature type="transmembrane region" description="Helical" evidence="2">
    <location>
        <begin position="207"/>
        <end position="228"/>
    </location>
</feature>
<dbReference type="KEGG" id="cmiu:B1H56_08065"/>
<dbReference type="InterPro" id="IPR007391">
    <property type="entry name" value="Vancomycin_resist_VanW"/>
</dbReference>
<comment type="caution">
    <text evidence="4">The sequence shown here is derived from an EMBL/GenBank/DDBJ whole genome shotgun (WGS) entry which is preliminary data.</text>
</comment>
<dbReference type="RefSeq" id="WP_066521702.1">
    <property type="nucleotide sequence ID" value="NZ_CABMOF010000006.1"/>
</dbReference>
<proteinExistence type="predicted"/>
<accession>A0A136Q1X4</accession>
<sequence>MSILRILLEITVYSALLMALILLLKRLFKKQFSPSLQYFIWFLLIARLAIPFTVQSSFGLVTIPQEAVPAAAQAEETAEAPAAPREEPAAVRQQAQAPVSINAKEAGMGNSVTADPGNLPGTADPTLSAGDTSPAGPAIKPETVFLAVWLAGIAAVALKTAGGCLSLSRRIRRSCVLPPADVMRTINKVRRELGIRRRLRVLVQNSASSPALTASFLPKLILPISLLGHPARLHFAVRHELVHFKRGDYIVCLLMLILRAVYWFNPVVWLMQKPIKTDMEAACDNIATAALPPEAKKAYARTILEMFSCRMCPQPVLGMSLQNNKKTAEKRIRGIFMKSNTKRGIRFISVFAAVLLVAVCFTTACQPSLEVYSGITDHDKFAKGTSVAGIAMGGLTFEEGKRALQPVVDDFLYRQVEYTVKNIETPYRHLLSELGVWMDAEAALAHAMKNGGEEKNFPMELTVDDARIKAAIAEDSADWNQPEASYSVEKEADEDALTTSGRIVRNEPGTFFRVDEDALLEQIRKQIENQDLRSFAAPGKTETAVPVAGRELVLMGSATTAVGRGSSESRKYNIWKISNILNGAIIHPGETFSINDTVGDRTVENGWALAPGIENGTYTQQAGGGICQVSSTMYNAALRAEMKIVERVPHTIMASYVPQGMDATISTGGPDFRIGNPYDCDIILIVNCDIPSSQVTVDFYGQVPRNYSLLFESVLDSEEPLPDVQYKTNSSLDKYAVKLTKVGQPGEQYTVYAQKYGKETDQPIGEKYKVTTSTYSATAPVVEVGSGIPLPADGTPLEDVMAQAAELQAAKEAADQVPSPALPTPVLPDGSAPAA</sequence>
<dbReference type="PATRIC" id="fig|626937.4.peg.2727"/>
<dbReference type="Pfam" id="PF05569">
    <property type="entry name" value="Peptidase_M56"/>
    <property type="match status" value="1"/>
</dbReference>
<feature type="transmembrane region" description="Helical" evidence="2">
    <location>
        <begin position="144"/>
        <end position="167"/>
    </location>
</feature>
<reference evidence="4 5" key="1">
    <citation type="submission" date="2016-02" db="EMBL/GenBank/DDBJ databases">
        <authorList>
            <person name="Wen L."/>
            <person name="He K."/>
            <person name="Yang H."/>
        </authorList>
    </citation>
    <scope>NUCLEOTIDE SEQUENCE [LARGE SCALE GENOMIC DNA]</scope>
    <source>
        <strain evidence="4 5">DSM 22607</strain>
    </source>
</reference>
<dbReference type="CDD" id="cd07341">
    <property type="entry name" value="M56_BlaR1_MecR1_like"/>
    <property type="match status" value="1"/>
</dbReference>
<organism evidence="4 5">
    <name type="scientific">Christensenella minuta</name>
    <dbReference type="NCBI Taxonomy" id="626937"/>
    <lineage>
        <taxon>Bacteria</taxon>
        <taxon>Bacillati</taxon>
        <taxon>Bacillota</taxon>
        <taxon>Clostridia</taxon>
        <taxon>Christensenellales</taxon>
        <taxon>Christensenellaceae</taxon>
        <taxon>Christensenella</taxon>
    </lineage>
</organism>
<dbReference type="STRING" id="626937.HMPREF3293_02768"/>
<feature type="transmembrane region" description="Helical" evidence="2">
    <location>
        <begin position="345"/>
        <end position="364"/>
    </location>
</feature>
<dbReference type="PANTHER" id="PTHR35788">
    <property type="entry name" value="EXPORTED PROTEIN-RELATED"/>
    <property type="match status" value="1"/>
</dbReference>
<keyword evidence="2" id="KW-0472">Membrane</keyword>
<evidence type="ECO:0000256" key="1">
    <source>
        <dbReference type="SAM" id="MobiDB-lite"/>
    </source>
</evidence>
<keyword evidence="2" id="KW-1133">Transmembrane helix</keyword>
<dbReference type="OrthoDB" id="9762883at2"/>
<dbReference type="Pfam" id="PF04294">
    <property type="entry name" value="VanW"/>
    <property type="match status" value="1"/>
</dbReference>
<dbReference type="Proteomes" id="UP000070366">
    <property type="component" value="Unassembled WGS sequence"/>
</dbReference>
<dbReference type="InterPro" id="IPR052913">
    <property type="entry name" value="Glycopeptide_resist_protein"/>
</dbReference>
<evidence type="ECO:0000313" key="4">
    <source>
        <dbReference type="EMBL" id="KXK64688.1"/>
    </source>
</evidence>
<name>A0A136Q1X4_9FIRM</name>
<feature type="transmembrane region" description="Helical" evidence="2">
    <location>
        <begin position="248"/>
        <end position="270"/>
    </location>
</feature>
<evidence type="ECO:0000256" key="2">
    <source>
        <dbReference type="SAM" id="Phobius"/>
    </source>
</evidence>
<evidence type="ECO:0000259" key="3">
    <source>
        <dbReference type="Pfam" id="PF05569"/>
    </source>
</evidence>
<dbReference type="PANTHER" id="PTHR35788:SF1">
    <property type="entry name" value="EXPORTED PROTEIN"/>
    <property type="match status" value="1"/>
</dbReference>
<feature type="region of interest" description="Disordered" evidence="1">
    <location>
        <begin position="107"/>
        <end position="134"/>
    </location>
</feature>